<feature type="domain" description="MDMPI C-terminal" evidence="1">
    <location>
        <begin position="146"/>
        <end position="255"/>
    </location>
</feature>
<dbReference type="RefSeq" id="WP_141338781.1">
    <property type="nucleotide sequence ID" value="NZ_JBHMAX010000001.1"/>
</dbReference>
<dbReference type="Pfam" id="PF07398">
    <property type="entry name" value="MDMPI_C"/>
    <property type="match status" value="1"/>
</dbReference>
<dbReference type="Proteomes" id="UP001589613">
    <property type="component" value="Unassembled WGS sequence"/>
</dbReference>
<dbReference type="GO" id="GO:0016853">
    <property type="term" value="F:isomerase activity"/>
    <property type="evidence" value="ECO:0007669"/>
    <property type="project" value="UniProtKB-KW"/>
</dbReference>
<keyword evidence="3" id="KW-0413">Isomerase</keyword>
<dbReference type="PANTHER" id="PTHR40758:SF1">
    <property type="entry name" value="CONSERVED PROTEIN"/>
    <property type="match status" value="1"/>
</dbReference>
<dbReference type="EMBL" id="JBHMAX010000001">
    <property type="protein sequence ID" value="MFB9730557.1"/>
    <property type="molecule type" value="Genomic_DNA"/>
</dbReference>
<sequence length="266" mass="28890">MDRLAVIRSESDRFAEVLSSTDPAAPVPTCPGWDAAQLLHHLGEVHAFWAAVLRDDVRDDEGAEAVEAAAPPRPGTTEELLDARARATEALLEQLARLDDEEPRWSWWPPDQTVGFTRRMQTYEATLHRVDAELTAGLPLSPLDPEVAAGAVEHCVDVMWGYVPGWAQDDSTAIVELVATDTGDRWRVDVGRWHGTGPESGTEFDMARARRAGEDADPALPTATVSGTARDLALWAWGRGPRSAVELSGDQDAVAAVDRLVDQGIQ</sequence>
<organism evidence="3 4">
    <name type="scientific">Ornithinimicrobium kibberense</name>
    <dbReference type="NCBI Taxonomy" id="282060"/>
    <lineage>
        <taxon>Bacteria</taxon>
        <taxon>Bacillati</taxon>
        <taxon>Actinomycetota</taxon>
        <taxon>Actinomycetes</taxon>
        <taxon>Micrococcales</taxon>
        <taxon>Ornithinimicrobiaceae</taxon>
        <taxon>Ornithinimicrobium</taxon>
    </lineage>
</organism>
<proteinExistence type="predicted"/>
<evidence type="ECO:0000259" key="2">
    <source>
        <dbReference type="Pfam" id="PF11716"/>
    </source>
</evidence>
<evidence type="ECO:0000259" key="1">
    <source>
        <dbReference type="Pfam" id="PF07398"/>
    </source>
</evidence>
<dbReference type="Gene3D" id="1.20.120.450">
    <property type="entry name" value="dinb family like domain"/>
    <property type="match status" value="1"/>
</dbReference>
<dbReference type="InterPro" id="IPR017517">
    <property type="entry name" value="Maleyloyr_isom"/>
</dbReference>
<reference evidence="3 4" key="1">
    <citation type="submission" date="2024-09" db="EMBL/GenBank/DDBJ databases">
        <authorList>
            <person name="Sun Q."/>
            <person name="Mori K."/>
        </authorList>
    </citation>
    <scope>NUCLEOTIDE SEQUENCE [LARGE SCALE GENOMIC DNA]</scope>
    <source>
        <strain evidence="3 4">JCM 12763</strain>
    </source>
</reference>
<comment type="caution">
    <text evidence="3">The sequence shown here is derived from an EMBL/GenBank/DDBJ whole genome shotgun (WGS) entry which is preliminary data.</text>
</comment>
<dbReference type="SUPFAM" id="SSF109854">
    <property type="entry name" value="DinB/YfiT-like putative metalloenzymes"/>
    <property type="match status" value="1"/>
</dbReference>
<accession>A0ABV5UYD4</accession>
<dbReference type="NCBIfam" id="TIGR03083">
    <property type="entry name" value="maleylpyruvate isomerase family mycothiol-dependent enzyme"/>
    <property type="match status" value="1"/>
</dbReference>
<name>A0ABV5UYD4_9MICO</name>
<dbReference type="Pfam" id="PF11716">
    <property type="entry name" value="MDMPI_N"/>
    <property type="match status" value="1"/>
</dbReference>
<keyword evidence="4" id="KW-1185">Reference proteome</keyword>
<gene>
    <name evidence="3" type="ORF">ACFFN0_00670</name>
</gene>
<dbReference type="InterPro" id="IPR024344">
    <property type="entry name" value="MDMPI_metal-binding"/>
</dbReference>
<dbReference type="InterPro" id="IPR010872">
    <property type="entry name" value="MDMPI_C-term_domain"/>
</dbReference>
<evidence type="ECO:0000313" key="4">
    <source>
        <dbReference type="Proteomes" id="UP001589613"/>
    </source>
</evidence>
<protein>
    <submittedName>
        <fullName evidence="3">Maleylpyruvate isomerase family mycothiol-dependent enzyme</fullName>
    </submittedName>
</protein>
<feature type="domain" description="Mycothiol-dependent maleylpyruvate isomerase metal-binding" evidence="2">
    <location>
        <begin position="7"/>
        <end position="132"/>
    </location>
</feature>
<dbReference type="InterPro" id="IPR034660">
    <property type="entry name" value="DinB/YfiT-like"/>
</dbReference>
<evidence type="ECO:0000313" key="3">
    <source>
        <dbReference type="EMBL" id="MFB9730557.1"/>
    </source>
</evidence>
<dbReference type="PANTHER" id="PTHR40758">
    <property type="entry name" value="CONSERVED PROTEIN"/>
    <property type="match status" value="1"/>
</dbReference>